<feature type="non-terminal residue" evidence="1">
    <location>
        <position position="1"/>
    </location>
</feature>
<comment type="caution">
    <text evidence="1">The sequence shown here is derived from an EMBL/GenBank/DDBJ whole genome shotgun (WGS) entry which is preliminary data.</text>
</comment>
<name>A0A0F9CH11_9ZZZZ</name>
<gene>
    <name evidence="1" type="ORF">LCGC14_2402680</name>
</gene>
<reference evidence="1" key="1">
    <citation type="journal article" date="2015" name="Nature">
        <title>Complex archaea that bridge the gap between prokaryotes and eukaryotes.</title>
        <authorList>
            <person name="Spang A."/>
            <person name="Saw J.H."/>
            <person name="Jorgensen S.L."/>
            <person name="Zaremba-Niedzwiedzka K."/>
            <person name="Martijn J."/>
            <person name="Lind A.E."/>
            <person name="van Eijk R."/>
            <person name="Schleper C."/>
            <person name="Guy L."/>
            <person name="Ettema T.J."/>
        </authorList>
    </citation>
    <scope>NUCLEOTIDE SEQUENCE</scope>
</reference>
<dbReference type="EMBL" id="LAZR01036119">
    <property type="protein sequence ID" value="KKL25702.1"/>
    <property type="molecule type" value="Genomic_DNA"/>
</dbReference>
<proteinExistence type="predicted"/>
<dbReference type="AlphaFoldDB" id="A0A0F9CH11"/>
<sequence length="35" mass="3829">RGAEMFYEGGDLHMAKIRRQENPGAVLIADGVNRG</sequence>
<evidence type="ECO:0000313" key="1">
    <source>
        <dbReference type="EMBL" id="KKL25702.1"/>
    </source>
</evidence>
<organism evidence="1">
    <name type="scientific">marine sediment metagenome</name>
    <dbReference type="NCBI Taxonomy" id="412755"/>
    <lineage>
        <taxon>unclassified sequences</taxon>
        <taxon>metagenomes</taxon>
        <taxon>ecological metagenomes</taxon>
    </lineage>
</organism>
<protein>
    <submittedName>
        <fullName evidence="1">Uncharacterized protein</fullName>
    </submittedName>
</protein>
<accession>A0A0F9CH11</accession>